<comment type="catalytic activity">
    <reaction evidence="1">
        <text>ATP + protein L-histidine = ADP + protein N-phospho-L-histidine.</text>
        <dbReference type="EC" id="2.7.13.3"/>
    </reaction>
</comment>
<evidence type="ECO:0000259" key="7">
    <source>
        <dbReference type="PROSITE" id="PS50109"/>
    </source>
</evidence>
<evidence type="ECO:0000256" key="5">
    <source>
        <dbReference type="ARBA" id="ARBA00022777"/>
    </source>
</evidence>
<organism evidence="8 9">
    <name type="scientific">Aquimarina mytili</name>
    <dbReference type="NCBI Taxonomy" id="874423"/>
    <lineage>
        <taxon>Bacteria</taxon>
        <taxon>Pseudomonadati</taxon>
        <taxon>Bacteroidota</taxon>
        <taxon>Flavobacteriia</taxon>
        <taxon>Flavobacteriales</taxon>
        <taxon>Flavobacteriaceae</taxon>
        <taxon>Aquimarina</taxon>
    </lineage>
</organism>
<dbReference type="InterPro" id="IPR015943">
    <property type="entry name" value="WD40/YVTN_repeat-like_dom_sf"/>
</dbReference>
<feature type="domain" description="Histidine kinase" evidence="7">
    <location>
        <begin position="863"/>
        <end position="1074"/>
    </location>
</feature>
<accession>A0A937A179</accession>
<dbReference type="InterPro" id="IPR011123">
    <property type="entry name" value="Y_Y_Y"/>
</dbReference>
<keyword evidence="3" id="KW-0597">Phosphoprotein</keyword>
<feature type="transmembrane region" description="Helical" evidence="6">
    <location>
        <begin position="786"/>
        <end position="804"/>
    </location>
</feature>
<dbReference type="FunFam" id="3.30.565.10:FF:000006">
    <property type="entry name" value="Sensor histidine kinase WalK"/>
    <property type="match status" value="1"/>
</dbReference>
<dbReference type="PROSITE" id="PS50109">
    <property type="entry name" value="HIS_KIN"/>
    <property type="match status" value="1"/>
</dbReference>
<keyword evidence="4" id="KW-0808">Transferase</keyword>
<evidence type="ECO:0000256" key="2">
    <source>
        <dbReference type="ARBA" id="ARBA00012438"/>
    </source>
</evidence>
<reference evidence="8" key="1">
    <citation type="submission" date="2021-01" db="EMBL/GenBank/DDBJ databases">
        <authorList>
            <person name="Zhong Y.L."/>
        </authorList>
    </citation>
    <scope>NUCLEOTIDE SEQUENCE</scope>
    <source>
        <strain evidence="8">KCTC 23302</strain>
    </source>
</reference>
<dbReference type="CDD" id="cd00082">
    <property type="entry name" value="HisKA"/>
    <property type="match status" value="1"/>
</dbReference>
<evidence type="ECO:0000256" key="1">
    <source>
        <dbReference type="ARBA" id="ARBA00000085"/>
    </source>
</evidence>
<dbReference type="InterPro" id="IPR003594">
    <property type="entry name" value="HATPase_dom"/>
</dbReference>
<keyword evidence="6" id="KW-0812">Transmembrane</keyword>
<proteinExistence type="predicted"/>
<keyword evidence="6" id="KW-0472">Membrane</keyword>
<keyword evidence="6" id="KW-1133">Transmembrane helix</keyword>
<dbReference type="Gene3D" id="2.60.40.10">
    <property type="entry name" value="Immunoglobulins"/>
    <property type="match status" value="1"/>
</dbReference>
<dbReference type="InterPro" id="IPR013783">
    <property type="entry name" value="Ig-like_fold"/>
</dbReference>
<dbReference type="AlphaFoldDB" id="A0A937A179"/>
<dbReference type="InterPro" id="IPR036890">
    <property type="entry name" value="HATPase_C_sf"/>
</dbReference>
<dbReference type="SMART" id="SM00388">
    <property type="entry name" value="HisKA"/>
    <property type="match status" value="1"/>
</dbReference>
<dbReference type="EC" id="2.7.13.3" evidence="2"/>
<dbReference type="SUPFAM" id="SSF63829">
    <property type="entry name" value="Calcium-dependent phosphotriesterase"/>
    <property type="match status" value="2"/>
</dbReference>
<protein>
    <recommendedName>
        <fullName evidence="2">histidine kinase</fullName>
        <ecNumber evidence="2">2.7.13.3</ecNumber>
    </recommendedName>
</protein>
<dbReference type="Gene3D" id="1.10.287.130">
    <property type="match status" value="1"/>
</dbReference>
<dbReference type="Gene3D" id="2.130.10.10">
    <property type="entry name" value="YVTN repeat-like/Quinoprotein amine dehydrogenase"/>
    <property type="match status" value="2"/>
</dbReference>
<evidence type="ECO:0000256" key="6">
    <source>
        <dbReference type="SAM" id="Phobius"/>
    </source>
</evidence>
<dbReference type="Gene3D" id="3.30.565.10">
    <property type="entry name" value="Histidine kinase-like ATPase, C-terminal domain"/>
    <property type="match status" value="1"/>
</dbReference>
<dbReference type="SUPFAM" id="SSF55874">
    <property type="entry name" value="ATPase domain of HSP90 chaperone/DNA topoisomerase II/histidine kinase"/>
    <property type="match status" value="1"/>
</dbReference>
<dbReference type="InterPro" id="IPR004358">
    <property type="entry name" value="Sig_transdc_His_kin-like_C"/>
</dbReference>
<dbReference type="GO" id="GO:0000155">
    <property type="term" value="F:phosphorelay sensor kinase activity"/>
    <property type="evidence" value="ECO:0007669"/>
    <property type="project" value="InterPro"/>
</dbReference>
<comment type="caution">
    <text evidence="8">The sequence shown here is derived from an EMBL/GenBank/DDBJ whole genome shotgun (WGS) entry which is preliminary data.</text>
</comment>
<evidence type="ECO:0000313" key="9">
    <source>
        <dbReference type="Proteomes" id="UP000651057"/>
    </source>
</evidence>
<dbReference type="CDD" id="cd00075">
    <property type="entry name" value="HATPase"/>
    <property type="match status" value="1"/>
</dbReference>
<dbReference type="SUPFAM" id="SSF47384">
    <property type="entry name" value="Homodimeric domain of signal transducing histidine kinase"/>
    <property type="match status" value="1"/>
</dbReference>
<keyword evidence="5" id="KW-0418">Kinase</keyword>
<dbReference type="InterPro" id="IPR003661">
    <property type="entry name" value="HisK_dim/P_dom"/>
</dbReference>
<evidence type="ECO:0000256" key="3">
    <source>
        <dbReference type="ARBA" id="ARBA00022553"/>
    </source>
</evidence>
<dbReference type="RefSeq" id="WP_201922370.1">
    <property type="nucleotide sequence ID" value="NZ_BAABAX010000014.1"/>
</dbReference>
<dbReference type="Proteomes" id="UP000651057">
    <property type="component" value="Unassembled WGS sequence"/>
</dbReference>
<dbReference type="Pfam" id="PF07494">
    <property type="entry name" value="Reg_prop"/>
    <property type="match status" value="5"/>
</dbReference>
<sequence>MKIKEYLIILVGILFLYFPIHAQKTSLKYIHYGKQNGLNQSSVNFIYQDSEDYLWIANFGGVNKFDGYTFTSYVNEFNNNTSISDNSVWVIIEDSHNTLWFGTKTGLSKYNKKHDNFTNYFIRDTSKKSGTLAVKALYEDKKGRFYIGSEGDGLFVFSKEEESFYPVKNIPKNAKVSAITEDFSGNLWVATENLGLFQISSDRSKVIHVTNTQPFTSKGIWSLYADQKRNIWIGTDSDGLVRYSTDTEQFIFYKNQSDIYDYKAGDKIKTITQGHQGQIWIGSATKGLSYFSYEENRFYNYIKDSYDANSLFDNDVSSIFAGANGVLYVGFYMKGFDKIISTPFFSIKNNPKKENTLSNNNVYCMYKDRDEMLWFGTFGGGLNRFNPQTNQFKQYRYDENDPNSISHDWVRIIFEDRENTMWIGTWGGGLNRFDKNTGRFKRYLPIPEKNNSLNHNIITALFQDIDGELWIGTYGGGINIYQPETDDFKSITHDPNNLESLSDDHITSFYQDEKGIIWICTYGGGLNAYDKHTGKFERFLPDSEKEFSLNNHKTLHIFDEPEQNFFWITTLGGGINKLYYNEKKFIHYTEKDGLANNSTMGMLSDHKGMYWISTNNGLSRFNPDKETFTNYTMNDGLNSDDYNLEAYIKTKEGTLYFGGKNGITYFNPKDVSPNKKFPSVLYTTFKIEDSIHGFIPKKIEVPYKKRITFEYAAINPDKVNNINYAYQLIGRDEDWRSMNKNRYLEFTNLDPGHYELRVKSTNSSGLWDEKYTSISIYISPPWYMSWYFRVGMVLIVLISIYSYYKIKINQVRRRNKLLEETVSQRTRTIAQKNIALKEEKDKTEQAYKQLKKLEGFKDEFTGMLAHDLKNPLVTILGYSSENSSDSDLQSINKSGKRMLYLIENMLEVQKFENTEVQLNYAKNNLRNLAIEAINQVDVLAGEKRIQIVNGIDTAYNVEVDKEMIERVFVNLLTNAIKFSHTDTEIEILVEVKSHKPEEVILCVRDNGDGIPQDQLPLVFSKFSQVEARNSGNSRSTGLGLTFCKMAVEAHNGNIWVESEIKKGASFFFSLPRIEDSMITKDDNKDEDVYENPLYNLKFETKDFDVLFPFIEKINTLTIYEMGEWLGVFDDLAVNETKNIQIWKDLMMEALTNFDESAFSYLKKMIVNTIIK</sequence>
<evidence type="ECO:0000313" key="8">
    <source>
        <dbReference type="EMBL" id="MBL0684991.1"/>
    </source>
</evidence>
<dbReference type="Pfam" id="PF02518">
    <property type="entry name" value="HATPase_c"/>
    <property type="match status" value="1"/>
</dbReference>
<dbReference type="Pfam" id="PF00512">
    <property type="entry name" value="HisKA"/>
    <property type="match status" value="1"/>
</dbReference>
<dbReference type="InterPro" id="IPR011110">
    <property type="entry name" value="Reg_prop"/>
</dbReference>
<dbReference type="SMART" id="SM00387">
    <property type="entry name" value="HATPase_c"/>
    <property type="match status" value="1"/>
</dbReference>
<dbReference type="InterPro" id="IPR036097">
    <property type="entry name" value="HisK_dim/P_sf"/>
</dbReference>
<dbReference type="PANTHER" id="PTHR43547">
    <property type="entry name" value="TWO-COMPONENT HISTIDINE KINASE"/>
    <property type="match status" value="1"/>
</dbReference>
<gene>
    <name evidence="8" type="ORF">JJQ60_15785</name>
</gene>
<dbReference type="PANTHER" id="PTHR43547:SF2">
    <property type="entry name" value="HYBRID SIGNAL TRANSDUCTION HISTIDINE KINASE C"/>
    <property type="match status" value="1"/>
</dbReference>
<name>A0A937A179_9FLAO</name>
<dbReference type="PRINTS" id="PR00344">
    <property type="entry name" value="BCTRLSENSOR"/>
</dbReference>
<evidence type="ECO:0000256" key="4">
    <source>
        <dbReference type="ARBA" id="ARBA00022679"/>
    </source>
</evidence>
<dbReference type="Pfam" id="PF07495">
    <property type="entry name" value="Y_Y_Y"/>
    <property type="match status" value="1"/>
</dbReference>
<dbReference type="EMBL" id="JAERQJ010000006">
    <property type="protein sequence ID" value="MBL0684991.1"/>
    <property type="molecule type" value="Genomic_DNA"/>
</dbReference>
<keyword evidence="9" id="KW-1185">Reference proteome</keyword>
<dbReference type="InterPro" id="IPR005467">
    <property type="entry name" value="His_kinase_dom"/>
</dbReference>